<dbReference type="InterPro" id="IPR018667">
    <property type="entry name" value="DUF2126"/>
</dbReference>
<feature type="domain" description="Transglutaminase-like" evidence="2">
    <location>
        <begin position="180"/>
        <end position="256"/>
    </location>
</feature>
<gene>
    <name evidence="3" type="ORF">ACFYTF_02475</name>
</gene>
<evidence type="ECO:0000313" key="4">
    <source>
        <dbReference type="Proteomes" id="UP001601444"/>
    </source>
</evidence>
<evidence type="ECO:0000313" key="3">
    <source>
        <dbReference type="EMBL" id="MFF0541680.1"/>
    </source>
</evidence>
<dbReference type="InterPro" id="IPR002931">
    <property type="entry name" value="Transglutaminase-like"/>
</dbReference>
<evidence type="ECO:0000259" key="2">
    <source>
        <dbReference type="SMART" id="SM00460"/>
    </source>
</evidence>
<dbReference type="InterPro" id="IPR038765">
    <property type="entry name" value="Papain-like_cys_pep_sf"/>
</dbReference>
<protein>
    <submittedName>
        <fullName evidence="3">DUF2126 domain-containing protein</fullName>
    </submittedName>
</protein>
<organism evidence="3 4">
    <name type="scientific">Nocardia thailandica</name>
    <dbReference type="NCBI Taxonomy" id="257275"/>
    <lineage>
        <taxon>Bacteria</taxon>
        <taxon>Bacillati</taxon>
        <taxon>Actinomycetota</taxon>
        <taxon>Actinomycetes</taxon>
        <taxon>Mycobacteriales</taxon>
        <taxon>Nocardiaceae</taxon>
        <taxon>Nocardia</taxon>
    </lineage>
</organism>
<dbReference type="Pfam" id="PF08379">
    <property type="entry name" value="Bact_transglu_N"/>
    <property type="match status" value="1"/>
</dbReference>
<dbReference type="Pfam" id="PF01841">
    <property type="entry name" value="Transglut_core"/>
    <property type="match status" value="1"/>
</dbReference>
<reference evidence="3 4" key="1">
    <citation type="submission" date="2024-10" db="EMBL/GenBank/DDBJ databases">
        <title>The Natural Products Discovery Center: Release of the First 8490 Sequenced Strains for Exploring Actinobacteria Biosynthetic Diversity.</title>
        <authorList>
            <person name="Kalkreuter E."/>
            <person name="Kautsar S.A."/>
            <person name="Yang D."/>
            <person name="Bader C.D."/>
            <person name="Teijaro C.N."/>
            <person name="Fluegel L."/>
            <person name="Davis C.M."/>
            <person name="Simpson J.R."/>
            <person name="Lauterbach L."/>
            <person name="Steele A.D."/>
            <person name="Gui C."/>
            <person name="Meng S."/>
            <person name="Li G."/>
            <person name="Viehrig K."/>
            <person name="Ye F."/>
            <person name="Su P."/>
            <person name="Kiefer A.F."/>
            <person name="Nichols A."/>
            <person name="Cepeda A.J."/>
            <person name="Yan W."/>
            <person name="Fan B."/>
            <person name="Jiang Y."/>
            <person name="Adhikari A."/>
            <person name="Zheng C.-J."/>
            <person name="Schuster L."/>
            <person name="Cowan T.M."/>
            <person name="Smanski M.J."/>
            <person name="Chevrette M.G."/>
            <person name="De Carvalho L.P.S."/>
            <person name="Shen B."/>
        </authorList>
    </citation>
    <scope>NUCLEOTIDE SEQUENCE [LARGE SCALE GENOMIC DNA]</scope>
    <source>
        <strain evidence="3 4">NPDC004045</strain>
    </source>
</reference>
<dbReference type="Pfam" id="PF09899">
    <property type="entry name" value="DUF2126"/>
    <property type="match status" value="2"/>
</dbReference>
<feature type="region of interest" description="Disordered" evidence="1">
    <location>
        <begin position="434"/>
        <end position="483"/>
    </location>
</feature>
<dbReference type="RefSeq" id="WP_387698814.1">
    <property type="nucleotide sequence ID" value="NZ_JBIAMX010000001.1"/>
</dbReference>
<accession>A0ABW6PH70</accession>
<dbReference type="SUPFAM" id="SSF54001">
    <property type="entry name" value="Cysteine proteinases"/>
    <property type="match status" value="1"/>
</dbReference>
<evidence type="ECO:0000256" key="1">
    <source>
        <dbReference type="SAM" id="MobiDB-lite"/>
    </source>
</evidence>
<proteinExistence type="predicted"/>
<name>A0ABW6PH70_9NOCA</name>
<dbReference type="PANTHER" id="PTHR33490:SF1">
    <property type="entry name" value="SLL1233 PROTEIN"/>
    <property type="match status" value="1"/>
</dbReference>
<dbReference type="Gene3D" id="3.10.620.30">
    <property type="match status" value="1"/>
</dbReference>
<dbReference type="EMBL" id="JBIAMX010000001">
    <property type="protein sequence ID" value="MFF0541680.1"/>
    <property type="molecule type" value="Genomic_DNA"/>
</dbReference>
<dbReference type="Proteomes" id="UP001601444">
    <property type="component" value="Unassembled WGS sequence"/>
</dbReference>
<dbReference type="PANTHER" id="PTHR33490">
    <property type="entry name" value="BLR5614 PROTEIN-RELATED"/>
    <property type="match status" value="1"/>
</dbReference>
<dbReference type="SMART" id="SM00460">
    <property type="entry name" value="TGc"/>
    <property type="match status" value="1"/>
</dbReference>
<sequence length="1181" mass="128252">MGIKVSLEHRTTYSFDRLVEVHPHVVRLRPAPHSRTRVEAYSLRVEPAQHFVNWQQDAFGNFLARLVFPEPTRELSITVGLIADLEVVNPFDFFVEDYAEYAPFRYAPELAADLEPYLRPVDEAGPGSGPGELVREWARRHRPAGRIRTIDFLVELNNALRADIDYTVRMEAGVQTPDHTLRAALGSCRDSAWLLVAILRELGLAARFVSGYLVQLSQDVPSLDGPSGPAADFTDLHAWTEVYVPGAGWMGMDPTSGLFAGEGHIPLSATPHYSSAAPITGATGIAETTMEFSNVVRRVHEDPRVTLPYTDSQWARIVAAGAAIDDRMAAAGVGLTMGGEPTFVSLDDQVSAQWTTAADGPHKRERAVDLAGRLRRVYAPQGLAQYRQGKWYPGEPLPRWEIAVAWRADGEPVWHRQDLLADPWTPVSRRLAAVPSGDAAPESAPAPVSGTGGTRAADRPAEDTTGTRPTPAPPLNAAPAQAPRLPAASADLAGRLVAHIAADLGLPDRQVRPAFEDPLARLAAEVGAPHGDPDALTADLDPADDSPLARRALLDRLDSSVSEPAAFVLPLHRREDETGWASADWQLRRGRAEPGDPGRIVLHDGDSPAGLRLPLNAVSWRPAPPMPERDPLHQVPLRPPGQEPPAVLEPAGAGPTTALVAEVREGRLHVFLPPVAALDDFLDLVARVEAAAVALDHPVVLEGYAPPSDPRLHTFSITPDPGVIEVNITPTASFAEQAALLETLYEQARLARLITESFDIDGTHGGTGGGNHITLGGVTPARSPLLRRPDLLVSLLTYWQRHPALSYLFAGRFIGPTSQAPRADEGRESALYELEIAFAEIDRLSERNGGGVPAEITAAPWHVDRALRHLLTDLTGNTHRAEFCIDKLYSPDSARGRLGLLELRGFEMPPHFQMAMVQSLLVRGLVARCWDEPYRAPLLRHGANLHGRYLLPHFLIADIAEVIEDLRAHGVDFDASWLEPFTEFRFPRIGTVVLGTVEIELRGAIEPWLTLGEETTGTGTARYVDSSVERLQVRVTGADPGKYVLTCNGMPVPLLPTGKHDVQVAGVRYRAWQPPSALHPSITVDAPLVFDLLDPVTGLSHGGCTYHVGHPGGRAYETPPVNAVEAQSRRNRRFEAGGHTVSRVDPADLRAKIAAQSTDVGAPGILDLRRARTVWGRTGNW</sequence>
<comment type="caution">
    <text evidence="3">The sequence shown here is derived from an EMBL/GenBank/DDBJ whole genome shotgun (WGS) entry which is preliminary data.</text>
</comment>
<dbReference type="InterPro" id="IPR013589">
    <property type="entry name" value="Bac_transglu_N"/>
</dbReference>
<keyword evidence="4" id="KW-1185">Reference proteome</keyword>